<feature type="region of interest" description="Disordered" evidence="5">
    <location>
        <begin position="294"/>
        <end position="321"/>
    </location>
</feature>
<evidence type="ECO:0000256" key="5">
    <source>
        <dbReference type="SAM" id="MobiDB-lite"/>
    </source>
</evidence>
<evidence type="ECO:0000256" key="6">
    <source>
        <dbReference type="SAM" id="Phobius"/>
    </source>
</evidence>
<comment type="subcellular location">
    <subcellularLocation>
        <location evidence="1">Membrane</location>
    </subcellularLocation>
</comment>
<evidence type="ECO:0000256" key="1">
    <source>
        <dbReference type="ARBA" id="ARBA00004370"/>
    </source>
</evidence>
<name>A0A914W5Y2_9BILA</name>
<dbReference type="Gene3D" id="1.20.1070.10">
    <property type="entry name" value="Rhodopsin 7-helix transmembrane proteins"/>
    <property type="match status" value="1"/>
</dbReference>
<evidence type="ECO:0000256" key="2">
    <source>
        <dbReference type="ARBA" id="ARBA00022692"/>
    </source>
</evidence>
<sequence>MSILLEDYILFAFFCVSVVLYVLVLVTLIVNRKSELLNGPFFVMTLHLGVAEVVATVNNWLLVKFRMMGIFYDFYSSLDPLLARMSNYTSWLMAYSHFTLITLITANRFISIVWPMRAKKIWNQRVVRISLTVAWIITFVISSPMIEWSNGDYVMVNETMALNFHHPEKMGLAYFLMSVIGLPVAIFQILAYIVMFVTASRYARMRANQPGSTNASSAQLKLAITGFVSSIHLLLVMIFTTLASAGGQYFSIYYLIYKIVTDIFYQFNPYMLLACSSALRRALLNLLRRTKEKSNTTATNTQPSLPINVRSKPNSTVPVRF</sequence>
<proteinExistence type="predicted"/>
<feature type="transmembrane region" description="Helical" evidence="6">
    <location>
        <begin position="263"/>
        <end position="283"/>
    </location>
</feature>
<feature type="transmembrane region" description="Helical" evidence="6">
    <location>
        <begin position="6"/>
        <end position="29"/>
    </location>
</feature>
<dbReference type="WBParaSite" id="PSAMB.scaffold3093size19707.g20298.t1">
    <property type="protein sequence ID" value="PSAMB.scaffold3093size19707.g20298.t1"/>
    <property type="gene ID" value="PSAMB.scaffold3093size19707.g20298"/>
</dbReference>
<evidence type="ECO:0000313" key="8">
    <source>
        <dbReference type="Proteomes" id="UP000887566"/>
    </source>
</evidence>
<dbReference type="InterPro" id="IPR017452">
    <property type="entry name" value="GPCR_Rhodpsn_7TM"/>
</dbReference>
<dbReference type="GO" id="GO:0016020">
    <property type="term" value="C:membrane"/>
    <property type="evidence" value="ECO:0007669"/>
    <property type="project" value="UniProtKB-SubCell"/>
</dbReference>
<dbReference type="AlphaFoldDB" id="A0A914W5Y2"/>
<dbReference type="InterPro" id="IPR019426">
    <property type="entry name" value="7TM_GPCR_serpentine_rcpt_Srv"/>
</dbReference>
<evidence type="ECO:0000256" key="4">
    <source>
        <dbReference type="ARBA" id="ARBA00023136"/>
    </source>
</evidence>
<feature type="transmembrane region" description="Helical" evidence="6">
    <location>
        <begin position="220"/>
        <end position="243"/>
    </location>
</feature>
<dbReference type="SUPFAM" id="SSF81321">
    <property type="entry name" value="Family A G protein-coupled receptor-like"/>
    <property type="match status" value="1"/>
</dbReference>
<dbReference type="PROSITE" id="PS50262">
    <property type="entry name" value="G_PROTEIN_RECEP_F1_2"/>
    <property type="match status" value="1"/>
</dbReference>
<dbReference type="Proteomes" id="UP000887566">
    <property type="component" value="Unplaced"/>
</dbReference>
<protein>
    <submittedName>
        <fullName evidence="9">G-protein coupled receptors family 1 profile domain-containing protein</fullName>
    </submittedName>
</protein>
<feature type="transmembrane region" description="Helical" evidence="6">
    <location>
        <begin position="172"/>
        <end position="199"/>
    </location>
</feature>
<evidence type="ECO:0000259" key="7">
    <source>
        <dbReference type="PROSITE" id="PS50262"/>
    </source>
</evidence>
<feature type="transmembrane region" description="Helical" evidence="6">
    <location>
        <begin position="126"/>
        <end position="146"/>
    </location>
</feature>
<feature type="transmembrane region" description="Helical" evidence="6">
    <location>
        <begin position="41"/>
        <end position="62"/>
    </location>
</feature>
<organism evidence="8 9">
    <name type="scientific">Plectus sambesii</name>
    <dbReference type="NCBI Taxonomy" id="2011161"/>
    <lineage>
        <taxon>Eukaryota</taxon>
        <taxon>Metazoa</taxon>
        <taxon>Ecdysozoa</taxon>
        <taxon>Nematoda</taxon>
        <taxon>Chromadorea</taxon>
        <taxon>Plectida</taxon>
        <taxon>Plectina</taxon>
        <taxon>Plectoidea</taxon>
        <taxon>Plectidae</taxon>
        <taxon>Plectus</taxon>
    </lineage>
</organism>
<evidence type="ECO:0000313" key="9">
    <source>
        <dbReference type="WBParaSite" id="PSAMB.scaffold3093size19707.g20298.t1"/>
    </source>
</evidence>
<keyword evidence="2 6" id="KW-0812">Transmembrane</keyword>
<dbReference type="PANTHER" id="PTHR31627">
    <property type="entry name" value="SERPENTINE RECEPTOR CLASS GAMMA-RELATED"/>
    <property type="match status" value="1"/>
</dbReference>
<accession>A0A914W5Y2</accession>
<reference evidence="9" key="1">
    <citation type="submission" date="2022-11" db="UniProtKB">
        <authorList>
            <consortium name="WormBaseParasite"/>
        </authorList>
    </citation>
    <scope>IDENTIFICATION</scope>
</reference>
<dbReference type="CDD" id="cd00637">
    <property type="entry name" value="7tm_classA_rhodopsin-like"/>
    <property type="match status" value="1"/>
</dbReference>
<keyword evidence="4 6" id="KW-0472">Membrane</keyword>
<keyword evidence="8" id="KW-1185">Reference proteome</keyword>
<feature type="domain" description="G-protein coupled receptors family 1 profile" evidence="7">
    <location>
        <begin position="20"/>
        <end position="272"/>
    </location>
</feature>
<dbReference type="InterPro" id="IPR051119">
    <property type="entry name" value="Nematode_SR-like"/>
</dbReference>
<dbReference type="Pfam" id="PF10323">
    <property type="entry name" value="7TM_GPCR_Srv"/>
    <property type="match status" value="1"/>
</dbReference>
<evidence type="ECO:0000256" key="3">
    <source>
        <dbReference type="ARBA" id="ARBA00022989"/>
    </source>
</evidence>
<keyword evidence="3 6" id="KW-1133">Transmembrane helix</keyword>
<feature type="compositionally biased region" description="Polar residues" evidence="5">
    <location>
        <begin position="295"/>
        <end position="321"/>
    </location>
</feature>